<dbReference type="GO" id="GO:0003677">
    <property type="term" value="F:DNA binding"/>
    <property type="evidence" value="ECO:0007669"/>
    <property type="project" value="UniProtKB-KW"/>
</dbReference>
<feature type="region of interest" description="Disordered" evidence="7">
    <location>
        <begin position="62"/>
        <end position="105"/>
    </location>
</feature>
<evidence type="ECO:0000256" key="7">
    <source>
        <dbReference type="SAM" id="MobiDB-lite"/>
    </source>
</evidence>
<keyword evidence="5" id="KW-0804">Transcription</keyword>
<dbReference type="PANTHER" id="PTHR13215">
    <property type="entry name" value="RNA POLYMERASE II TRANSCRIPTIONAL COACTIVATOR"/>
    <property type="match status" value="1"/>
</dbReference>
<dbReference type="Gene3D" id="2.30.31.10">
    <property type="entry name" value="Transcriptional Coactivator Pc4, Chain A"/>
    <property type="match status" value="1"/>
</dbReference>
<feature type="domain" description="DEK-C" evidence="8">
    <location>
        <begin position="3"/>
        <end position="60"/>
    </location>
</feature>
<dbReference type="PROSITE" id="PS51998">
    <property type="entry name" value="DEK_C"/>
    <property type="match status" value="1"/>
</dbReference>
<evidence type="ECO:0000256" key="4">
    <source>
        <dbReference type="ARBA" id="ARBA00023125"/>
    </source>
</evidence>
<dbReference type="InterPro" id="IPR009044">
    <property type="entry name" value="ssDNA-bd_transcriptional_reg"/>
</dbReference>
<evidence type="ECO:0000256" key="5">
    <source>
        <dbReference type="ARBA" id="ARBA00023163"/>
    </source>
</evidence>
<dbReference type="AlphaFoldDB" id="A0AAX6DL11"/>
<evidence type="ECO:0000313" key="9">
    <source>
        <dbReference type="EMBL" id="KAJ6792408.1"/>
    </source>
</evidence>
<evidence type="ECO:0000259" key="8">
    <source>
        <dbReference type="PROSITE" id="PS51998"/>
    </source>
</evidence>
<sequence length="179" mass="21066">MDSETEQRIKDVVLGILREANMEETTEYKVRTAAAEKLGLDLSLPDRKLFVRQVVEDFLVSKKEEGEQEQNHQHQQQQQQEDEEQVEEEEEEEEDEKGKKQKREYDDEGDLIICRLSNKRRVTIQDFKGRTLVSIREYYEKDGKQMPSSKGISLTAEQWESFSKAVPKIEDAIRKLEED</sequence>
<dbReference type="EMBL" id="JANAVB010043618">
    <property type="protein sequence ID" value="KAJ6792408.1"/>
    <property type="molecule type" value="Genomic_DNA"/>
</dbReference>
<dbReference type="FunFam" id="2.30.31.10:FF:000004">
    <property type="entry name" value="RNA polymerase II transcriptional coactivator KELP"/>
    <property type="match status" value="1"/>
</dbReference>
<keyword evidence="10" id="KW-1185">Reference proteome</keyword>
<organism evidence="9 10">
    <name type="scientific">Iris pallida</name>
    <name type="common">Sweet iris</name>
    <dbReference type="NCBI Taxonomy" id="29817"/>
    <lineage>
        <taxon>Eukaryota</taxon>
        <taxon>Viridiplantae</taxon>
        <taxon>Streptophyta</taxon>
        <taxon>Embryophyta</taxon>
        <taxon>Tracheophyta</taxon>
        <taxon>Spermatophyta</taxon>
        <taxon>Magnoliopsida</taxon>
        <taxon>Liliopsida</taxon>
        <taxon>Asparagales</taxon>
        <taxon>Iridaceae</taxon>
        <taxon>Iridoideae</taxon>
        <taxon>Irideae</taxon>
        <taxon>Iris</taxon>
    </lineage>
</organism>
<evidence type="ECO:0000313" key="10">
    <source>
        <dbReference type="Proteomes" id="UP001140949"/>
    </source>
</evidence>
<keyword evidence="3" id="KW-0805">Transcription regulation</keyword>
<dbReference type="InterPro" id="IPR045125">
    <property type="entry name" value="Sub1/Tcp4-like"/>
</dbReference>
<dbReference type="InterPro" id="IPR017415">
    <property type="entry name" value="KELP"/>
</dbReference>
<protein>
    <submittedName>
        <fullName evidence="9">RNA polymerase II transcriptional coactivator KELP</fullName>
    </submittedName>
</protein>
<reference evidence="9" key="1">
    <citation type="journal article" date="2023" name="GigaByte">
        <title>Genome assembly of the bearded iris, Iris pallida Lam.</title>
        <authorList>
            <person name="Bruccoleri R.E."/>
            <person name="Oakeley E.J."/>
            <person name="Faust A.M.E."/>
            <person name="Altorfer M."/>
            <person name="Dessus-Babus S."/>
            <person name="Burckhardt D."/>
            <person name="Oertli M."/>
            <person name="Naumann U."/>
            <person name="Petersen F."/>
            <person name="Wong J."/>
        </authorList>
    </citation>
    <scope>NUCLEOTIDE SEQUENCE</scope>
    <source>
        <strain evidence="9">GSM-AAB239-AS_SAM_17_03QT</strain>
    </source>
</reference>
<evidence type="ECO:0000256" key="6">
    <source>
        <dbReference type="ARBA" id="ARBA00023242"/>
    </source>
</evidence>
<evidence type="ECO:0000256" key="1">
    <source>
        <dbReference type="ARBA" id="ARBA00004123"/>
    </source>
</evidence>
<dbReference type="Gene3D" id="1.10.10.60">
    <property type="entry name" value="Homeodomain-like"/>
    <property type="match status" value="1"/>
</dbReference>
<dbReference type="SUPFAM" id="SSF54447">
    <property type="entry name" value="ssDNA-binding transcriptional regulator domain"/>
    <property type="match status" value="1"/>
</dbReference>
<dbReference type="GO" id="GO:0003713">
    <property type="term" value="F:transcription coactivator activity"/>
    <property type="evidence" value="ECO:0007669"/>
    <property type="project" value="InterPro"/>
</dbReference>
<reference evidence="9" key="2">
    <citation type="submission" date="2023-04" db="EMBL/GenBank/DDBJ databases">
        <authorList>
            <person name="Bruccoleri R.E."/>
            <person name="Oakeley E.J."/>
            <person name="Faust A.-M."/>
            <person name="Dessus-Babus S."/>
            <person name="Altorfer M."/>
            <person name="Burckhardt D."/>
            <person name="Oertli M."/>
            <person name="Naumann U."/>
            <person name="Petersen F."/>
            <person name="Wong J."/>
        </authorList>
    </citation>
    <scope>NUCLEOTIDE SEQUENCE</scope>
    <source>
        <strain evidence="9">GSM-AAB239-AS_SAM_17_03QT</strain>
        <tissue evidence="9">Leaf</tissue>
    </source>
</reference>
<dbReference type="Pfam" id="PF08766">
    <property type="entry name" value="DEK_C"/>
    <property type="match status" value="1"/>
</dbReference>
<proteinExistence type="inferred from homology"/>
<feature type="compositionally biased region" description="Basic and acidic residues" evidence="7">
    <location>
        <begin position="62"/>
        <end position="72"/>
    </location>
</feature>
<dbReference type="Proteomes" id="UP001140949">
    <property type="component" value="Unassembled WGS sequence"/>
</dbReference>
<feature type="compositionally biased region" description="Acidic residues" evidence="7">
    <location>
        <begin position="80"/>
        <end position="95"/>
    </location>
</feature>
<evidence type="ECO:0000256" key="2">
    <source>
        <dbReference type="ARBA" id="ARBA00009001"/>
    </source>
</evidence>
<dbReference type="PIRSF" id="PIRSF038156">
    <property type="entry name" value="RNA_pol_II_KELP"/>
    <property type="match status" value="1"/>
</dbReference>
<evidence type="ECO:0000256" key="3">
    <source>
        <dbReference type="ARBA" id="ARBA00023015"/>
    </source>
</evidence>
<dbReference type="Pfam" id="PF02229">
    <property type="entry name" value="PC4"/>
    <property type="match status" value="1"/>
</dbReference>
<dbReference type="GO" id="GO:0060261">
    <property type="term" value="P:positive regulation of transcription initiation by RNA polymerase II"/>
    <property type="evidence" value="ECO:0007669"/>
    <property type="project" value="InterPro"/>
</dbReference>
<name>A0AAX6DL11_IRIPA</name>
<dbReference type="InterPro" id="IPR014876">
    <property type="entry name" value="DEK_C"/>
</dbReference>
<dbReference type="SUPFAM" id="SSF109715">
    <property type="entry name" value="DEK C-terminal domain"/>
    <property type="match status" value="1"/>
</dbReference>
<gene>
    <name evidence="9" type="ORF">M6B38_239370</name>
</gene>
<accession>A0AAX6DL11</accession>
<comment type="caution">
    <text evidence="9">The sequence shown here is derived from an EMBL/GenBank/DDBJ whole genome shotgun (WGS) entry which is preliminary data.</text>
</comment>
<keyword evidence="6" id="KW-0539">Nucleus</keyword>
<dbReference type="GO" id="GO:0005634">
    <property type="term" value="C:nucleus"/>
    <property type="evidence" value="ECO:0007669"/>
    <property type="project" value="UniProtKB-SubCell"/>
</dbReference>
<dbReference type="InterPro" id="IPR003173">
    <property type="entry name" value="PC4_C"/>
</dbReference>
<keyword evidence="4" id="KW-0238">DNA-binding</keyword>
<comment type="similarity">
    <text evidence="2">Belongs to the transcriptional coactivator PC4 family.</text>
</comment>
<comment type="subcellular location">
    <subcellularLocation>
        <location evidence="1">Nucleus</location>
    </subcellularLocation>
</comment>